<dbReference type="EC" id="2.2.1.2" evidence="4 9"/>
<evidence type="ECO:0000313" key="11">
    <source>
        <dbReference type="EMBL" id="SLN28425.1"/>
    </source>
</evidence>
<proteinExistence type="inferred from homology"/>
<dbReference type="PROSITE" id="PS01054">
    <property type="entry name" value="TRANSALDOLASE_1"/>
    <property type="match status" value="1"/>
</dbReference>
<dbReference type="Gene3D" id="3.20.20.70">
    <property type="entry name" value="Aldolase class I"/>
    <property type="match status" value="1"/>
</dbReference>
<organism evidence="11 12">
    <name type="scientific">Pseudoruegeria aquimaris</name>
    <dbReference type="NCBI Taxonomy" id="393663"/>
    <lineage>
        <taxon>Bacteria</taxon>
        <taxon>Pseudomonadati</taxon>
        <taxon>Pseudomonadota</taxon>
        <taxon>Alphaproteobacteria</taxon>
        <taxon>Rhodobacterales</taxon>
        <taxon>Roseobacteraceae</taxon>
        <taxon>Pseudoruegeria</taxon>
    </lineage>
</organism>
<comment type="pathway">
    <text evidence="2 9 10">Carbohydrate degradation; pentose phosphate pathway; D-glyceraldehyde 3-phosphate and beta-D-fructose 6-phosphate from D-ribose 5-phosphate and D-xylulose 5-phosphate (non-oxidative stage): step 2/3.</text>
</comment>
<evidence type="ECO:0000256" key="8">
    <source>
        <dbReference type="ARBA" id="ARBA00048810"/>
    </source>
</evidence>
<dbReference type="PANTHER" id="PTHR10683">
    <property type="entry name" value="TRANSALDOLASE"/>
    <property type="match status" value="1"/>
</dbReference>
<dbReference type="InterPro" id="IPR013785">
    <property type="entry name" value="Aldolase_TIM"/>
</dbReference>
<dbReference type="InterPro" id="IPR001585">
    <property type="entry name" value="TAL/FSA"/>
</dbReference>
<dbReference type="Pfam" id="PF00923">
    <property type="entry name" value="TAL_FSA"/>
    <property type="match status" value="1"/>
</dbReference>
<evidence type="ECO:0000256" key="3">
    <source>
        <dbReference type="ARBA" id="ARBA00008012"/>
    </source>
</evidence>
<dbReference type="GO" id="GO:0004801">
    <property type="term" value="F:transaldolase activity"/>
    <property type="evidence" value="ECO:0007669"/>
    <property type="project" value="UniProtKB-UniRule"/>
</dbReference>
<accession>A0A1Y5S2V3</accession>
<sequence length="315" mass="33784">MASKLDQLREMTIVVADTGDVGAVAALKPEDCTTNPSIVLKALQSDDFAEAFKAAVAAGKGKENAVTAIADDLTVTVGAELCKLVPGRVSTEVDARLSFDTEASIAKARAIIAAYEARGIKRDRILIKLAATWEGIEAARVLEQEDIQCNLTLIFSKAQAIACANAGVFLISPFVGRITDWYGKAEGRTYTPEEDPGVLSVRGIYDYYKSNGIKTIVMGASFRNTGQIEALAGCDRLTISPALLQELAADEGELPRKLDPAQASGVAEIPMTEADFRWAMNEDPMATEKLAEGIRNFNKDTEKLYAMIEAALAEA</sequence>
<gene>
    <name evidence="9 11" type="primary">tal</name>
    <name evidence="11" type="ORF">PSA7680_01282</name>
</gene>
<evidence type="ECO:0000313" key="12">
    <source>
        <dbReference type="Proteomes" id="UP000193409"/>
    </source>
</evidence>
<dbReference type="InterPro" id="IPR018225">
    <property type="entry name" value="Transaldolase_AS"/>
</dbReference>
<dbReference type="NCBIfam" id="TIGR00874">
    <property type="entry name" value="talAB"/>
    <property type="match status" value="1"/>
</dbReference>
<dbReference type="CDD" id="cd00957">
    <property type="entry name" value="Transaldolase_TalAB"/>
    <property type="match status" value="1"/>
</dbReference>
<keyword evidence="7 9" id="KW-0704">Schiff base</keyword>
<dbReference type="Proteomes" id="UP000193409">
    <property type="component" value="Unassembled WGS sequence"/>
</dbReference>
<evidence type="ECO:0000256" key="5">
    <source>
        <dbReference type="ARBA" id="ARBA00022679"/>
    </source>
</evidence>
<dbReference type="OrthoDB" id="9809101at2"/>
<evidence type="ECO:0000256" key="1">
    <source>
        <dbReference type="ARBA" id="ARBA00003518"/>
    </source>
</evidence>
<comment type="function">
    <text evidence="1 9 10">Transaldolase is important for the balance of metabolites in the pentose-phosphate pathway.</text>
</comment>
<comment type="catalytic activity">
    <reaction evidence="8 9 10">
        <text>D-sedoheptulose 7-phosphate + D-glyceraldehyde 3-phosphate = D-erythrose 4-phosphate + beta-D-fructose 6-phosphate</text>
        <dbReference type="Rhea" id="RHEA:17053"/>
        <dbReference type="ChEBI" id="CHEBI:16897"/>
        <dbReference type="ChEBI" id="CHEBI:57483"/>
        <dbReference type="ChEBI" id="CHEBI:57634"/>
        <dbReference type="ChEBI" id="CHEBI:59776"/>
        <dbReference type="EC" id="2.2.1.2"/>
    </reaction>
</comment>
<dbReference type="UniPathway" id="UPA00115">
    <property type="reaction ID" value="UER00414"/>
</dbReference>
<feature type="active site" description="Schiff-base intermediate with substrate" evidence="9">
    <location>
        <position position="128"/>
    </location>
</feature>
<evidence type="ECO:0000256" key="7">
    <source>
        <dbReference type="ARBA" id="ARBA00023270"/>
    </source>
</evidence>
<dbReference type="SUPFAM" id="SSF51569">
    <property type="entry name" value="Aldolase"/>
    <property type="match status" value="1"/>
</dbReference>
<dbReference type="InterPro" id="IPR004730">
    <property type="entry name" value="Transaldolase_1"/>
</dbReference>
<dbReference type="AlphaFoldDB" id="A0A1Y5S2V3"/>
<evidence type="ECO:0000256" key="4">
    <source>
        <dbReference type="ARBA" id="ARBA00013151"/>
    </source>
</evidence>
<dbReference type="PANTHER" id="PTHR10683:SF18">
    <property type="entry name" value="TRANSALDOLASE"/>
    <property type="match status" value="1"/>
</dbReference>
<evidence type="ECO:0000256" key="2">
    <source>
        <dbReference type="ARBA" id="ARBA00004857"/>
    </source>
</evidence>
<comment type="subcellular location">
    <subcellularLocation>
        <location evidence="9">Cytoplasm</location>
    </subcellularLocation>
</comment>
<dbReference type="PROSITE" id="PS00958">
    <property type="entry name" value="TRANSALDOLASE_2"/>
    <property type="match status" value="1"/>
</dbReference>
<dbReference type="HAMAP" id="MF_00492">
    <property type="entry name" value="Transaldolase_1"/>
    <property type="match status" value="1"/>
</dbReference>
<reference evidence="11 12" key="1">
    <citation type="submission" date="2017-03" db="EMBL/GenBank/DDBJ databases">
        <authorList>
            <person name="Afonso C.L."/>
            <person name="Miller P.J."/>
            <person name="Scott M.A."/>
            <person name="Spackman E."/>
            <person name="Goraichik I."/>
            <person name="Dimitrov K.M."/>
            <person name="Suarez D.L."/>
            <person name="Swayne D.E."/>
        </authorList>
    </citation>
    <scope>NUCLEOTIDE SEQUENCE [LARGE SCALE GENOMIC DNA]</scope>
    <source>
        <strain evidence="11 12">CECT 7680</strain>
    </source>
</reference>
<dbReference type="RefSeq" id="WP_085867837.1">
    <property type="nucleotide sequence ID" value="NZ_FWFQ01000007.1"/>
</dbReference>
<dbReference type="GO" id="GO:0006098">
    <property type="term" value="P:pentose-phosphate shunt"/>
    <property type="evidence" value="ECO:0007669"/>
    <property type="project" value="UniProtKB-UniRule"/>
</dbReference>
<keyword evidence="12" id="KW-1185">Reference proteome</keyword>
<keyword evidence="6 9" id="KW-0570">Pentose shunt</keyword>
<evidence type="ECO:0000256" key="10">
    <source>
        <dbReference type="RuleBase" id="RU004155"/>
    </source>
</evidence>
<keyword evidence="5 9" id="KW-0808">Transferase</keyword>
<dbReference type="GO" id="GO:0005975">
    <property type="term" value="P:carbohydrate metabolic process"/>
    <property type="evidence" value="ECO:0007669"/>
    <property type="project" value="InterPro"/>
</dbReference>
<dbReference type="FunFam" id="3.20.20.70:FF:000131">
    <property type="entry name" value="Transaldolase"/>
    <property type="match status" value="1"/>
</dbReference>
<keyword evidence="9" id="KW-0963">Cytoplasm</keyword>
<evidence type="ECO:0000256" key="6">
    <source>
        <dbReference type="ARBA" id="ARBA00023126"/>
    </source>
</evidence>
<dbReference type="GO" id="GO:0005829">
    <property type="term" value="C:cytosol"/>
    <property type="evidence" value="ECO:0007669"/>
    <property type="project" value="TreeGrafter"/>
</dbReference>
<evidence type="ECO:0000256" key="9">
    <source>
        <dbReference type="HAMAP-Rule" id="MF_00492"/>
    </source>
</evidence>
<protein>
    <recommendedName>
        <fullName evidence="4 9">Transaldolase</fullName>
        <ecNumber evidence="4 9">2.2.1.2</ecNumber>
    </recommendedName>
</protein>
<name>A0A1Y5S2V3_9RHOB</name>
<comment type="similarity">
    <text evidence="3 9 10">Belongs to the transaldolase family. Type 1 subfamily.</text>
</comment>
<dbReference type="EMBL" id="FWFQ01000007">
    <property type="protein sequence ID" value="SLN28425.1"/>
    <property type="molecule type" value="Genomic_DNA"/>
</dbReference>